<dbReference type="EMBL" id="CYXM01000043">
    <property type="protein sequence ID" value="CUN30869.1"/>
    <property type="molecule type" value="Genomic_DNA"/>
</dbReference>
<protein>
    <recommendedName>
        <fullName evidence="3">DUF4885 domain-containing protein</fullName>
    </recommendedName>
</protein>
<dbReference type="InterPro" id="IPR032617">
    <property type="entry name" value="DUF4885"/>
</dbReference>
<dbReference type="OrthoDB" id="2056069at2"/>
<dbReference type="Pfam" id="PF16226">
    <property type="entry name" value="DUF4885"/>
    <property type="match status" value="1"/>
</dbReference>
<evidence type="ECO:0000313" key="1">
    <source>
        <dbReference type="EMBL" id="CUN30869.1"/>
    </source>
</evidence>
<reference evidence="1 2" key="1">
    <citation type="submission" date="2015-09" db="EMBL/GenBank/DDBJ databases">
        <authorList>
            <consortium name="Pathogen Informatics"/>
        </authorList>
    </citation>
    <scope>NUCLEOTIDE SEQUENCE [LARGE SCALE GENOMIC DNA]</scope>
    <source>
        <strain evidence="1 2">2789STDY5834968</strain>
    </source>
</reference>
<proteinExistence type="predicted"/>
<gene>
    <name evidence="1" type="ORF">ERS852580_03596</name>
</gene>
<name>A0A173VTI4_9FIRM</name>
<dbReference type="RefSeq" id="WP_055238886.1">
    <property type="nucleotide sequence ID" value="NZ_CYXM01000043.1"/>
</dbReference>
<dbReference type="Proteomes" id="UP000095673">
    <property type="component" value="Unassembled WGS sequence"/>
</dbReference>
<dbReference type="AlphaFoldDB" id="A0A173VTI4"/>
<evidence type="ECO:0000313" key="2">
    <source>
        <dbReference type="Proteomes" id="UP000095673"/>
    </source>
</evidence>
<sequence>MVTVNNSDYYNNIPAGRDLNNLPNNSNTGTTVGYQYDGLTEEDRFVQKVLQEHYDKAYKENLSHSDPMAYIESKYCDVTSPNFCSYMTEDQRSIAYRNEKRMLQTGGKYSAGFARYDYALRNYKDVYTGGSRSVGYVRNTDREKQYARSVVNQQISNLLSKNGISISKQADLVFSIDPYTYQLTVSGNADRDTLSQIETLLNEGDNAKNIWTHAWICMHDADNEIVNSQANMTKTNQYSLWHEVYETTGYDARNATYKNGTFIAEDGTDLLALFKEKSKNGAGYELYSKRWLQYAKNGWKKENDLVLKIGFDSSGLYDIGQERGYGATQNMWMKGISQSIFEASV</sequence>
<organism evidence="1 2">
    <name type="scientific">Agathobacter rectalis</name>
    <dbReference type="NCBI Taxonomy" id="39491"/>
    <lineage>
        <taxon>Bacteria</taxon>
        <taxon>Bacillati</taxon>
        <taxon>Bacillota</taxon>
        <taxon>Clostridia</taxon>
        <taxon>Lachnospirales</taxon>
        <taxon>Lachnospiraceae</taxon>
        <taxon>Agathobacter</taxon>
    </lineage>
</organism>
<accession>A0A173VTI4</accession>
<evidence type="ECO:0008006" key="3">
    <source>
        <dbReference type="Google" id="ProtNLM"/>
    </source>
</evidence>